<keyword evidence="6 8" id="KW-0472">Membrane</keyword>
<keyword evidence="2" id="KW-0813">Transport</keyword>
<dbReference type="SUPFAM" id="SSF103481">
    <property type="entry name" value="Multidrug resistance efflux transporter EmrE"/>
    <property type="match status" value="1"/>
</dbReference>
<evidence type="ECO:0000256" key="8">
    <source>
        <dbReference type="SAM" id="Phobius"/>
    </source>
</evidence>
<feature type="transmembrane region" description="Helical" evidence="8">
    <location>
        <begin position="57"/>
        <end position="79"/>
    </location>
</feature>
<feature type="transmembrane region" description="Helical" evidence="8">
    <location>
        <begin position="29"/>
        <end position="50"/>
    </location>
</feature>
<dbReference type="FunFam" id="1.10.3730.20:FF:000001">
    <property type="entry name" value="Quaternary ammonium compound resistance transporter SugE"/>
    <property type="match status" value="1"/>
</dbReference>
<keyword evidence="5 8" id="KW-1133">Transmembrane helix</keyword>
<protein>
    <submittedName>
        <fullName evidence="9">Quaternary ammonium compound-resistance protein SugE</fullName>
    </submittedName>
</protein>
<proteinExistence type="inferred from homology"/>
<evidence type="ECO:0000256" key="2">
    <source>
        <dbReference type="ARBA" id="ARBA00022448"/>
    </source>
</evidence>
<name>A0A927R998_9ACTN</name>
<evidence type="ECO:0000256" key="3">
    <source>
        <dbReference type="ARBA" id="ARBA00022475"/>
    </source>
</evidence>
<reference evidence="9" key="1">
    <citation type="submission" date="2020-10" db="EMBL/GenBank/DDBJ databases">
        <title>Sequencing the genomes of 1000 actinobacteria strains.</title>
        <authorList>
            <person name="Klenk H.-P."/>
        </authorList>
    </citation>
    <scope>NUCLEOTIDE SEQUENCE</scope>
    <source>
        <strain evidence="9">DSM 46832</strain>
    </source>
</reference>
<keyword evidence="4 7" id="KW-0812">Transmembrane</keyword>
<dbReference type="InterPro" id="IPR037185">
    <property type="entry name" value="EmrE-like"/>
</dbReference>
<dbReference type="RefSeq" id="WP_192770339.1">
    <property type="nucleotide sequence ID" value="NZ_JADBEB010000001.1"/>
</dbReference>
<dbReference type="GO" id="GO:0022857">
    <property type="term" value="F:transmembrane transporter activity"/>
    <property type="evidence" value="ECO:0007669"/>
    <property type="project" value="InterPro"/>
</dbReference>
<organism evidence="9 10">
    <name type="scientific">Plantactinospora soyae</name>
    <dbReference type="NCBI Taxonomy" id="1544732"/>
    <lineage>
        <taxon>Bacteria</taxon>
        <taxon>Bacillati</taxon>
        <taxon>Actinomycetota</taxon>
        <taxon>Actinomycetes</taxon>
        <taxon>Micromonosporales</taxon>
        <taxon>Micromonosporaceae</taxon>
        <taxon>Plantactinospora</taxon>
    </lineage>
</organism>
<gene>
    <name evidence="9" type="ORF">H4W31_006857</name>
</gene>
<dbReference type="EMBL" id="JADBEB010000001">
    <property type="protein sequence ID" value="MBE1491219.1"/>
    <property type="molecule type" value="Genomic_DNA"/>
</dbReference>
<dbReference type="Proteomes" id="UP000649753">
    <property type="component" value="Unassembled WGS sequence"/>
</dbReference>
<comment type="subcellular location">
    <subcellularLocation>
        <location evidence="1 7">Cell membrane</location>
        <topology evidence="1 7">Multi-pass membrane protein</topology>
    </subcellularLocation>
</comment>
<evidence type="ECO:0000256" key="7">
    <source>
        <dbReference type="RuleBase" id="RU003942"/>
    </source>
</evidence>
<evidence type="ECO:0000313" key="10">
    <source>
        <dbReference type="Proteomes" id="UP000649753"/>
    </source>
</evidence>
<dbReference type="PANTHER" id="PTHR30561:SF0">
    <property type="entry name" value="GUANIDINIUM EXPORTER"/>
    <property type="match status" value="1"/>
</dbReference>
<sequence length="105" mass="10869">MAWLLLIIAGLLEIVWALALKQAEGFTRLWPSLLAGGTALLSFGLLSLALRDLPVGTAYAVWVGVGAVGVTIAGIVALGESLSPQRLLFVALIAVGIIGLKAFET</sequence>
<comment type="caution">
    <text evidence="9">The sequence shown here is derived from an EMBL/GenBank/DDBJ whole genome shotgun (WGS) entry which is preliminary data.</text>
</comment>
<keyword evidence="10" id="KW-1185">Reference proteome</keyword>
<dbReference type="InterPro" id="IPR000390">
    <property type="entry name" value="Small_drug/metabolite_transptr"/>
</dbReference>
<dbReference type="Gene3D" id="1.10.3730.20">
    <property type="match status" value="1"/>
</dbReference>
<evidence type="ECO:0000256" key="6">
    <source>
        <dbReference type="ARBA" id="ARBA00023136"/>
    </source>
</evidence>
<feature type="transmembrane region" description="Helical" evidence="8">
    <location>
        <begin position="85"/>
        <end position="103"/>
    </location>
</feature>
<keyword evidence="3" id="KW-1003">Cell membrane</keyword>
<evidence type="ECO:0000256" key="5">
    <source>
        <dbReference type="ARBA" id="ARBA00022989"/>
    </source>
</evidence>
<evidence type="ECO:0000256" key="1">
    <source>
        <dbReference type="ARBA" id="ARBA00004651"/>
    </source>
</evidence>
<dbReference type="InterPro" id="IPR045324">
    <property type="entry name" value="Small_multidrug_res"/>
</dbReference>
<dbReference type="PANTHER" id="PTHR30561">
    <property type="entry name" value="SMR FAMILY PROTON-DEPENDENT DRUG EFFLUX TRANSPORTER SUGE"/>
    <property type="match status" value="1"/>
</dbReference>
<comment type="similarity">
    <text evidence="7">Belongs to the drug/metabolite transporter (DMT) superfamily. Small multidrug resistance (SMR) (TC 2.A.7.1) family.</text>
</comment>
<evidence type="ECO:0000313" key="9">
    <source>
        <dbReference type="EMBL" id="MBE1491219.1"/>
    </source>
</evidence>
<dbReference type="Pfam" id="PF00893">
    <property type="entry name" value="Multi_Drug_Res"/>
    <property type="match status" value="1"/>
</dbReference>
<dbReference type="GO" id="GO:0005886">
    <property type="term" value="C:plasma membrane"/>
    <property type="evidence" value="ECO:0007669"/>
    <property type="project" value="UniProtKB-SubCell"/>
</dbReference>
<accession>A0A927R998</accession>
<dbReference type="AlphaFoldDB" id="A0A927R998"/>
<evidence type="ECO:0000256" key="4">
    <source>
        <dbReference type="ARBA" id="ARBA00022692"/>
    </source>
</evidence>